<evidence type="ECO:0000256" key="11">
    <source>
        <dbReference type="SAM" id="MobiDB-lite"/>
    </source>
</evidence>
<comment type="cofactor">
    <cofactor evidence="1">
        <name>Mg(2+)</name>
        <dbReference type="ChEBI" id="CHEBI:18420"/>
    </cofactor>
</comment>
<dbReference type="Gene3D" id="3.10.520.10">
    <property type="entry name" value="ApbE-like domains"/>
    <property type="match status" value="1"/>
</dbReference>
<dbReference type="OrthoDB" id="9778595at2"/>
<keyword evidence="8" id="KW-0460">Magnesium</keyword>
<dbReference type="GO" id="GO:0046872">
    <property type="term" value="F:metal ion binding"/>
    <property type="evidence" value="ECO:0007669"/>
    <property type="project" value="UniProtKB-KW"/>
</dbReference>
<dbReference type="SUPFAM" id="SSF143631">
    <property type="entry name" value="ApbE-like"/>
    <property type="match status" value="1"/>
</dbReference>
<dbReference type="InterPro" id="IPR003374">
    <property type="entry name" value="ApbE-like_sf"/>
</dbReference>
<keyword evidence="6" id="KW-0479">Metal-binding</keyword>
<dbReference type="Proteomes" id="UP000317178">
    <property type="component" value="Chromosome"/>
</dbReference>
<evidence type="ECO:0000256" key="7">
    <source>
        <dbReference type="ARBA" id="ARBA00022827"/>
    </source>
</evidence>
<dbReference type="Pfam" id="PF02424">
    <property type="entry name" value="ApbE"/>
    <property type="match status" value="1"/>
</dbReference>
<dbReference type="PANTHER" id="PTHR30040">
    <property type="entry name" value="THIAMINE BIOSYNTHESIS LIPOPROTEIN APBE"/>
    <property type="match status" value="1"/>
</dbReference>
<dbReference type="AlphaFoldDB" id="A0A518CIK4"/>
<dbReference type="PANTHER" id="PTHR30040:SF2">
    <property type="entry name" value="FAD:PROTEIN FMN TRANSFERASE"/>
    <property type="match status" value="1"/>
</dbReference>
<evidence type="ECO:0000256" key="9">
    <source>
        <dbReference type="ARBA" id="ARBA00031306"/>
    </source>
</evidence>
<dbReference type="InterPro" id="IPR024932">
    <property type="entry name" value="ApbE"/>
</dbReference>
<evidence type="ECO:0000256" key="4">
    <source>
        <dbReference type="ARBA" id="ARBA00022630"/>
    </source>
</evidence>
<comment type="catalytic activity">
    <reaction evidence="10">
        <text>L-threonyl-[protein] + FAD = FMN-L-threonyl-[protein] + AMP + H(+)</text>
        <dbReference type="Rhea" id="RHEA:36847"/>
        <dbReference type="Rhea" id="RHEA-COMP:11060"/>
        <dbReference type="Rhea" id="RHEA-COMP:11061"/>
        <dbReference type="ChEBI" id="CHEBI:15378"/>
        <dbReference type="ChEBI" id="CHEBI:30013"/>
        <dbReference type="ChEBI" id="CHEBI:57692"/>
        <dbReference type="ChEBI" id="CHEBI:74257"/>
        <dbReference type="ChEBI" id="CHEBI:456215"/>
        <dbReference type="EC" id="2.7.1.180"/>
    </reaction>
</comment>
<dbReference type="EMBL" id="CP036281">
    <property type="protein sequence ID" value="QDU79052.1"/>
    <property type="molecule type" value="Genomic_DNA"/>
</dbReference>
<evidence type="ECO:0000256" key="10">
    <source>
        <dbReference type="ARBA" id="ARBA00048540"/>
    </source>
</evidence>
<keyword evidence="4" id="KW-0285">Flavoprotein</keyword>
<reference evidence="12 13" key="1">
    <citation type="submission" date="2019-02" db="EMBL/GenBank/DDBJ databases">
        <title>Deep-cultivation of Planctomycetes and their phenomic and genomic characterization uncovers novel biology.</title>
        <authorList>
            <person name="Wiegand S."/>
            <person name="Jogler M."/>
            <person name="Boedeker C."/>
            <person name="Pinto D."/>
            <person name="Vollmers J."/>
            <person name="Rivas-Marin E."/>
            <person name="Kohn T."/>
            <person name="Peeters S.H."/>
            <person name="Heuer A."/>
            <person name="Rast P."/>
            <person name="Oberbeckmann S."/>
            <person name="Bunk B."/>
            <person name="Jeske O."/>
            <person name="Meyerdierks A."/>
            <person name="Storesund J.E."/>
            <person name="Kallscheuer N."/>
            <person name="Luecker S."/>
            <person name="Lage O.M."/>
            <person name="Pohl T."/>
            <person name="Merkel B.J."/>
            <person name="Hornburger P."/>
            <person name="Mueller R.-W."/>
            <person name="Bruemmer F."/>
            <person name="Labrenz M."/>
            <person name="Spormann A.M."/>
            <person name="Op den Camp H."/>
            <person name="Overmann J."/>
            <person name="Amann R."/>
            <person name="Jetten M.S.M."/>
            <person name="Mascher T."/>
            <person name="Medema M.H."/>
            <person name="Devos D.P."/>
            <person name="Kaster A.-K."/>
            <person name="Ovreas L."/>
            <person name="Rohde M."/>
            <person name="Galperin M.Y."/>
            <person name="Jogler C."/>
        </authorList>
    </citation>
    <scope>NUCLEOTIDE SEQUENCE [LARGE SCALE GENOMIC DNA]</scope>
    <source>
        <strain evidence="12 13">Pla110</strain>
    </source>
</reference>
<evidence type="ECO:0000256" key="6">
    <source>
        <dbReference type="ARBA" id="ARBA00022723"/>
    </source>
</evidence>
<organism evidence="12 13">
    <name type="scientific">Polystyrenella longa</name>
    <dbReference type="NCBI Taxonomy" id="2528007"/>
    <lineage>
        <taxon>Bacteria</taxon>
        <taxon>Pseudomonadati</taxon>
        <taxon>Planctomycetota</taxon>
        <taxon>Planctomycetia</taxon>
        <taxon>Planctomycetales</taxon>
        <taxon>Planctomycetaceae</taxon>
        <taxon>Polystyrenella</taxon>
    </lineage>
</organism>
<sequence>MLALLFRQTSRLQFAFRRRVSRSGDASLSVYDMNRTSDPDPTDEQGNRRDFLTGRSLRDRLERNARAVGEGFLNGLPPEPEAGATLRMATRAMACQFGLVLNPGDRDVVMPATDALERVHSLESQMTVYRPESELSLLNAQAAEEAFELTPNLYGLLKRGQELATETDGAFDMTAAPFITLWHMARQEDRIPTEDEIADVSERVGSDKILFDDESRTVRLKKPGVELNLGGIGKGYALDVIAEDLQTQGIDSFLLHGGQSTMLAYGNHHGHPGWPIGLRNPLFTQQRLATILLTDCALSTSGSNVQFHRFQGKRYGHILDPRTGWPVDELLSVTVLAPTAELADALSTAFFVMGVEKTIKFCDNHPKVSAILILPPRAGRPIDPILVNVPEHVLFITPHDLPPADV</sequence>
<feature type="compositionally biased region" description="Basic and acidic residues" evidence="11">
    <location>
        <begin position="45"/>
        <end position="56"/>
    </location>
</feature>
<dbReference type="KEGG" id="plon:Pla110_07560"/>
<evidence type="ECO:0000256" key="8">
    <source>
        <dbReference type="ARBA" id="ARBA00022842"/>
    </source>
</evidence>
<proteinExistence type="predicted"/>
<feature type="region of interest" description="Disordered" evidence="11">
    <location>
        <begin position="30"/>
        <end position="56"/>
    </location>
</feature>
<keyword evidence="12" id="KW-0449">Lipoprotein</keyword>
<evidence type="ECO:0000313" key="13">
    <source>
        <dbReference type="Proteomes" id="UP000317178"/>
    </source>
</evidence>
<dbReference type="GO" id="GO:0016740">
    <property type="term" value="F:transferase activity"/>
    <property type="evidence" value="ECO:0007669"/>
    <property type="project" value="UniProtKB-KW"/>
</dbReference>
<evidence type="ECO:0000256" key="1">
    <source>
        <dbReference type="ARBA" id="ARBA00001946"/>
    </source>
</evidence>
<gene>
    <name evidence="12" type="primary">apbE_1</name>
    <name evidence="12" type="ORF">Pla110_07560</name>
</gene>
<keyword evidence="7" id="KW-0274">FAD</keyword>
<evidence type="ECO:0000256" key="3">
    <source>
        <dbReference type="ARBA" id="ARBA00016337"/>
    </source>
</evidence>
<keyword evidence="13" id="KW-1185">Reference proteome</keyword>
<keyword evidence="5" id="KW-0808">Transferase</keyword>
<accession>A0A518CIK4</accession>
<evidence type="ECO:0000256" key="2">
    <source>
        <dbReference type="ARBA" id="ARBA00011955"/>
    </source>
</evidence>
<name>A0A518CIK4_9PLAN</name>
<protein>
    <recommendedName>
        <fullName evidence="3">FAD:protein FMN transferase</fullName>
        <ecNumber evidence="2">2.7.1.180</ecNumber>
    </recommendedName>
    <alternativeName>
        <fullName evidence="9">Flavin transferase</fullName>
    </alternativeName>
</protein>
<dbReference type="EC" id="2.7.1.180" evidence="2"/>
<evidence type="ECO:0000256" key="5">
    <source>
        <dbReference type="ARBA" id="ARBA00022679"/>
    </source>
</evidence>
<evidence type="ECO:0000313" key="12">
    <source>
        <dbReference type="EMBL" id="QDU79052.1"/>
    </source>
</evidence>